<dbReference type="InterPro" id="IPR018497">
    <property type="entry name" value="Peptidase_M13_C"/>
</dbReference>
<dbReference type="PANTHER" id="PTHR11733">
    <property type="entry name" value="ZINC METALLOPROTEASE FAMILY M13 NEPRILYSIN-RELATED"/>
    <property type="match status" value="1"/>
</dbReference>
<dbReference type="Gene3D" id="3.40.390.10">
    <property type="entry name" value="Collagenase (Catalytic Domain)"/>
    <property type="match status" value="1"/>
</dbReference>
<dbReference type="InterPro" id="IPR000718">
    <property type="entry name" value="Peptidase_M13"/>
</dbReference>
<proteinExistence type="predicted"/>
<evidence type="ECO:0000259" key="1">
    <source>
        <dbReference type="Pfam" id="PF01431"/>
    </source>
</evidence>
<dbReference type="PANTHER" id="PTHR11733:SF240">
    <property type="entry name" value="GH14155P-RELATED"/>
    <property type="match status" value="1"/>
</dbReference>
<name>A0A0N5AVG9_9BILA</name>
<organism evidence="2 3">
    <name type="scientific">Syphacia muris</name>
    <dbReference type="NCBI Taxonomy" id="451379"/>
    <lineage>
        <taxon>Eukaryota</taxon>
        <taxon>Metazoa</taxon>
        <taxon>Ecdysozoa</taxon>
        <taxon>Nematoda</taxon>
        <taxon>Chromadorea</taxon>
        <taxon>Rhabditida</taxon>
        <taxon>Spirurina</taxon>
        <taxon>Oxyuridomorpha</taxon>
        <taxon>Oxyuroidea</taxon>
        <taxon>Oxyuridae</taxon>
        <taxon>Syphacia</taxon>
    </lineage>
</organism>
<evidence type="ECO:0000313" key="2">
    <source>
        <dbReference type="Proteomes" id="UP000046393"/>
    </source>
</evidence>
<keyword evidence="2" id="KW-1185">Reference proteome</keyword>
<reference evidence="3" key="1">
    <citation type="submission" date="2017-02" db="UniProtKB">
        <authorList>
            <consortium name="WormBaseParasite"/>
        </authorList>
    </citation>
    <scope>IDENTIFICATION</scope>
</reference>
<dbReference type="Gene3D" id="1.10.1380.10">
    <property type="entry name" value="Neutral endopeptidase , domain2"/>
    <property type="match status" value="1"/>
</dbReference>
<dbReference type="Proteomes" id="UP000046393">
    <property type="component" value="Unplaced"/>
</dbReference>
<dbReference type="PROSITE" id="PS51885">
    <property type="entry name" value="NEPRILYSIN"/>
    <property type="match status" value="1"/>
</dbReference>
<dbReference type="CDD" id="cd08662">
    <property type="entry name" value="M13"/>
    <property type="match status" value="1"/>
</dbReference>
<feature type="domain" description="Peptidase M13 C-terminal" evidence="1">
    <location>
        <begin position="66"/>
        <end position="270"/>
    </location>
</feature>
<sequence>MAYPDFITDDGLLTNYYAEMETFNEADDLLTMNDKIFRWSMWKVLSRLNRAGYQREHFDLPPGLVNAWYQPELNSLTLPLAILGQPFYDAKWPSSLNYGSLGVIAGHELSHGFDDEGVQWDGEGFLTSWMGTNAYNSFKEMAQCIIDEYSGFKPPGMPNLSGEQTQGENIADNGVCSLTGIHAAYRAYKNEANLRVFSRFTHDQLFFIGFAQVWCERNDTKYGTLEHDLTNPHSPSIFRVLGTLQNFPAFANAFNCPSNKAYSPTKHCTVWVSEVSDGTCKTSILI</sequence>
<dbReference type="GO" id="GO:0004222">
    <property type="term" value="F:metalloendopeptidase activity"/>
    <property type="evidence" value="ECO:0007669"/>
    <property type="project" value="InterPro"/>
</dbReference>
<protein>
    <submittedName>
        <fullName evidence="3">Peptidase_M13 domain-containing protein</fullName>
    </submittedName>
</protein>
<dbReference type="Pfam" id="PF01431">
    <property type="entry name" value="Peptidase_M13"/>
    <property type="match status" value="1"/>
</dbReference>
<accession>A0A0N5AVG9</accession>
<evidence type="ECO:0000313" key="3">
    <source>
        <dbReference type="WBParaSite" id="SMUV_0000888701-mRNA-1"/>
    </source>
</evidence>
<dbReference type="PRINTS" id="PR00786">
    <property type="entry name" value="NEPRILYSIN"/>
</dbReference>
<dbReference type="InterPro" id="IPR042089">
    <property type="entry name" value="Peptidase_M13_dom_2"/>
</dbReference>
<dbReference type="SUPFAM" id="SSF55486">
    <property type="entry name" value="Metalloproteases ('zincins'), catalytic domain"/>
    <property type="match status" value="1"/>
</dbReference>
<dbReference type="GO" id="GO:0016485">
    <property type="term" value="P:protein processing"/>
    <property type="evidence" value="ECO:0007669"/>
    <property type="project" value="TreeGrafter"/>
</dbReference>
<dbReference type="AlphaFoldDB" id="A0A0N5AVG9"/>
<dbReference type="GO" id="GO:0005886">
    <property type="term" value="C:plasma membrane"/>
    <property type="evidence" value="ECO:0007669"/>
    <property type="project" value="TreeGrafter"/>
</dbReference>
<dbReference type="STRING" id="451379.A0A0N5AVG9"/>
<dbReference type="WBParaSite" id="SMUV_0000888701-mRNA-1">
    <property type="protein sequence ID" value="SMUV_0000888701-mRNA-1"/>
    <property type="gene ID" value="SMUV_0000888701"/>
</dbReference>
<dbReference type="InterPro" id="IPR024079">
    <property type="entry name" value="MetalloPept_cat_dom_sf"/>
</dbReference>